<dbReference type="Proteomes" id="UP000515804">
    <property type="component" value="Chromosome"/>
</dbReference>
<proteinExistence type="predicted"/>
<feature type="domain" description="NGO1945-like C-terminal" evidence="2">
    <location>
        <begin position="142"/>
        <end position="237"/>
    </location>
</feature>
<dbReference type="AlphaFoldDB" id="A0A7G9SQC8"/>
<gene>
    <name evidence="3" type="ORF">H9L16_15785</name>
</gene>
<dbReference type="InterPro" id="IPR044922">
    <property type="entry name" value="DUF2063_N_sf"/>
</dbReference>
<organism evidence="3 4">
    <name type="scientific">Thermomonas carbonis</name>
    <dbReference type="NCBI Taxonomy" id="1463158"/>
    <lineage>
        <taxon>Bacteria</taxon>
        <taxon>Pseudomonadati</taxon>
        <taxon>Pseudomonadota</taxon>
        <taxon>Gammaproteobacteria</taxon>
        <taxon>Lysobacterales</taxon>
        <taxon>Lysobacteraceae</taxon>
        <taxon>Thermomonas</taxon>
    </lineage>
</organism>
<accession>A0A7G9SQC8</accession>
<evidence type="ECO:0000259" key="2">
    <source>
        <dbReference type="Pfam" id="PF22106"/>
    </source>
</evidence>
<keyword evidence="3" id="KW-0238">DNA-binding</keyword>
<name>A0A7G9SQC8_9GAMM</name>
<dbReference type="KEGG" id="tcn:H9L16_15785"/>
<dbReference type="Pfam" id="PF09836">
    <property type="entry name" value="DUF2063"/>
    <property type="match status" value="1"/>
</dbReference>
<dbReference type="InterPro" id="IPR054098">
    <property type="entry name" value="NGO1945-like_C"/>
</dbReference>
<dbReference type="EMBL" id="CP060719">
    <property type="protein sequence ID" value="QNN70053.1"/>
    <property type="molecule type" value="Genomic_DNA"/>
</dbReference>
<evidence type="ECO:0000259" key="1">
    <source>
        <dbReference type="Pfam" id="PF09836"/>
    </source>
</evidence>
<dbReference type="RefSeq" id="WP_187552570.1">
    <property type="nucleotide sequence ID" value="NZ_BMZL01000001.1"/>
</dbReference>
<sequence>MSELREQLDALAAHVRDPDAHPGPPGIETRRLKIYSDLVFNNLDGLLAGNFPVIRKTLGDADWRALVRGFLSRHRSHTPLFTELGREFIAFLESDAGTDPARHWLPELAHYEWAELGLQLSEEVAPLHDPKGDLLDGVPVLSPLAWSLAYRWPVHRIGPDFQPVEPPQEPTLVLLRRETDGRVHFSMLSPLLFRLLELVGAESSETGRALLEQLAVEAGQTDVDAFIDQARPMLLRLRDEGVLPGIRAEA</sequence>
<dbReference type="Pfam" id="PF22106">
    <property type="entry name" value="NGO1945_C"/>
    <property type="match status" value="1"/>
</dbReference>
<keyword evidence="4" id="KW-1185">Reference proteome</keyword>
<protein>
    <submittedName>
        <fullName evidence="3">Putative DNA-binding domain-containing protein</fullName>
    </submittedName>
</protein>
<feature type="domain" description="Putative DNA-binding" evidence="1">
    <location>
        <begin position="9"/>
        <end position="92"/>
    </location>
</feature>
<dbReference type="Gene3D" id="3.90.930.50">
    <property type="match status" value="1"/>
</dbReference>
<dbReference type="GO" id="GO:0003677">
    <property type="term" value="F:DNA binding"/>
    <property type="evidence" value="ECO:0007669"/>
    <property type="project" value="UniProtKB-KW"/>
</dbReference>
<evidence type="ECO:0000313" key="3">
    <source>
        <dbReference type="EMBL" id="QNN70053.1"/>
    </source>
</evidence>
<dbReference type="InterPro" id="IPR018640">
    <property type="entry name" value="DUF2063"/>
</dbReference>
<evidence type="ECO:0000313" key="4">
    <source>
        <dbReference type="Proteomes" id="UP000515804"/>
    </source>
</evidence>
<dbReference type="Gene3D" id="1.10.150.690">
    <property type="entry name" value="DUF2063"/>
    <property type="match status" value="1"/>
</dbReference>
<reference evidence="3 4" key="1">
    <citation type="submission" date="2020-08" db="EMBL/GenBank/DDBJ databases">
        <title>Genome sequence of Thermomonas carbonis KCTC 42013T.</title>
        <authorList>
            <person name="Hyun D.-W."/>
            <person name="Bae J.-W."/>
        </authorList>
    </citation>
    <scope>NUCLEOTIDE SEQUENCE [LARGE SCALE GENOMIC DNA]</scope>
    <source>
        <strain evidence="3 4">KCTC 42013</strain>
    </source>
</reference>